<accession>A0A9D3NMP6</accession>
<evidence type="ECO:0000256" key="5">
    <source>
        <dbReference type="ARBA" id="ARBA00022801"/>
    </source>
</evidence>
<dbReference type="InterPro" id="IPR000387">
    <property type="entry name" value="Tyr_Pase_dom"/>
</dbReference>
<evidence type="ECO:0000256" key="13">
    <source>
        <dbReference type="RuleBase" id="RU366038"/>
    </source>
</evidence>
<reference evidence="16 17" key="1">
    <citation type="submission" date="2021-06" db="EMBL/GenBank/DDBJ databases">
        <title>Chromosome-level genome assembly of the red-tail catfish (Hemibagrus wyckioides).</title>
        <authorList>
            <person name="Shao F."/>
        </authorList>
    </citation>
    <scope>NUCLEOTIDE SEQUENCE [LARGE SCALE GENOMIC DNA]</scope>
    <source>
        <strain evidence="16">EC202008001</strain>
        <tissue evidence="16">Blood</tissue>
    </source>
</reference>
<protein>
    <recommendedName>
        <fullName evidence="13">Dual specificity protein phosphatase</fullName>
        <ecNumber evidence="13">3.1.3.16</ecNumber>
        <ecNumber evidence="13">3.1.3.48</ecNumber>
    </recommendedName>
</protein>
<dbReference type="InterPro" id="IPR000340">
    <property type="entry name" value="Dual-sp_phosphatase_cat-dom"/>
</dbReference>
<comment type="catalytic activity">
    <reaction evidence="11 13">
        <text>O-phospho-L-tyrosyl-[protein] + H2O = L-tyrosyl-[protein] + phosphate</text>
        <dbReference type="Rhea" id="RHEA:10684"/>
        <dbReference type="Rhea" id="RHEA-COMP:10136"/>
        <dbReference type="Rhea" id="RHEA-COMP:20101"/>
        <dbReference type="ChEBI" id="CHEBI:15377"/>
        <dbReference type="ChEBI" id="CHEBI:43474"/>
        <dbReference type="ChEBI" id="CHEBI:46858"/>
        <dbReference type="ChEBI" id="CHEBI:61978"/>
        <dbReference type="EC" id="3.1.3.48"/>
    </reaction>
</comment>
<dbReference type="SUPFAM" id="SSF52799">
    <property type="entry name" value="(Phosphotyrosine protein) phosphatases II"/>
    <property type="match status" value="1"/>
</dbReference>
<comment type="function">
    <text evidence="13">Dual specificity phosphatase able to dephosphorylate phosphotyrosine, phosphoserine and phosphothreonine residues, with a preference for phosphotyrosine as a substrate.</text>
</comment>
<dbReference type="PANTHER" id="PTHR45682:SF6">
    <property type="entry name" value="DUAL SPECIFICITY PHOSPHATASE 29"/>
    <property type="match status" value="1"/>
</dbReference>
<feature type="domain" description="Tyrosine specific protein phosphatases" evidence="15">
    <location>
        <begin position="112"/>
        <end position="170"/>
    </location>
</feature>
<evidence type="ECO:0000313" key="16">
    <source>
        <dbReference type="EMBL" id="KAG7324734.1"/>
    </source>
</evidence>
<dbReference type="Proteomes" id="UP000824219">
    <property type="component" value="Linkage Group LG13"/>
</dbReference>
<comment type="caution">
    <text evidence="16">The sequence shown here is derived from an EMBL/GenBank/DDBJ whole genome shotgun (WGS) entry which is preliminary data.</text>
</comment>
<evidence type="ECO:0000256" key="7">
    <source>
        <dbReference type="ARBA" id="ARBA00023242"/>
    </source>
</evidence>
<dbReference type="GO" id="GO:0043409">
    <property type="term" value="P:negative regulation of MAPK cascade"/>
    <property type="evidence" value="ECO:0007669"/>
    <property type="project" value="TreeGrafter"/>
</dbReference>
<sequence length="210" mass="24202">MASNRSEIGLKADVPEDEREYVTPSNYELEKLLSRSTVAYTHVNEVWPNIFIGDEQTARNRYSLEKLGVTHVLNAAEGERNSVCTGAGYYSDMDTEYYGIEAEDIPSFNLSVHFFPVAEYMRHVLSNTQNKLLVHCVMGRSRSATLVLAYLMIEEKMTLVDAIEQVKRHRQIIPNRGFLKQLRDLDTFLLEQRREHTHTQTADTTERTDQ</sequence>
<dbReference type="EMBL" id="JAHKSW010000013">
    <property type="protein sequence ID" value="KAG7324734.1"/>
    <property type="molecule type" value="Genomic_DNA"/>
</dbReference>
<dbReference type="Pfam" id="PF00782">
    <property type="entry name" value="DSPc"/>
    <property type="match status" value="1"/>
</dbReference>
<evidence type="ECO:0000313" key="17">
    <source>
        <dbReference type="Proteomes" id="UP000824219"/>
    </source>
</evidence>
<evidence type="ECO:0000256" key="4">
    <source>
        <dbReference type="ARBA" id="ARBA00022490"/>
    </source>
</evidence>
<dbReference type="GO" id="GO:0005737">
    <property type="term" value="C:cytoplasm"/>
    <property type="evidence" value="ECO:0007669"/>
    <property type="project" value="UniProtKB-SubCell"/>
</dbReference>
<evidence type="ECO:0000256" key="9">
    <source>
        <dbReference type="ARBA" id="ARBA00047761"/>
    </source>
</evidence>
<dbReference type="InterPro" id="IPR029021">
    <property type="entry name" value="Prot-tyrosine_phosphatase-like"/>
</dbReference>
<dbReference type="PANTHER" id="PTHR45682">
    <property type="entry name" value="AGAP008228-PA"/>
    <property type="match status" value="1"/>
</dbReference>
<evidence type="ECO:0000256" key="1">
    <source>
        <dbReference type="ARBA" id="ARBA00004123"/>
    </source>
</evidence>
<gene>
    <name evidence="16" type="ORF">KOW79_011050</name>
</gene>
<dbReference type="SMART" id="SM00195">
    <property type="entry name" value="DSPc"/>
    <property type="match status" value="1"/>
</dbReference>
<evidence type="ECO:0000256" key="10">
    <source>
        <dbReference type="ARBA" id="ARBA00048336"/>
    </source>
</evidence>
<dbReference type="InterPro" id="IPR020405">
    <property type="entry name" value="Atypical_DUSP_subfamA"/>
</dbReference>
<keyword evidence="4" id="KW-0963">Cytoplasm</keyword>
<evidence type="ECO:0000256" key="11">
    <source>
        <dbReference type="ARBA" id="ARBA00051722"/>
    </source>
</evidence>
<dbReference type="GO" id="GO:0004725">
    <property type="term" value="F:protein tyrosine phosphatase activity"/>
    <property type="evidence" value="ECO:0007669"/>
    <property type="project" value="UniProtKB-EC"/>
</dbReference>
<keyword evidence="5 13" id="KW-0378">Hydrolase</keyword>
<evidence type="ECO:0000259" key="14">
    <source>
        <dbReference type="PROSITE" id="PS50054"/>
    </source>
</evidence>
<evidence type="ECO:0000256" key="3">
    <source>
        <dbReference type="ARBA" id="ARBA00008601"/>
    </source>
</evidence>
<dbReference type="PROSITE" id="PS00383">
    <property type="entry name" value="TYR_PHOSPHATASE_1"/>
    <property type="match status" value="1"/>
</dbReference>
<evidence type="ECO:0000256" key="6">
    <source>
        <dbReference type="ARBA" id="ARBA00022912"/>
    </source>
</evidence>
<dbReference type="GO" id="GO:0005634">
    <property type="term" value="C:nucleus"/>
    <property type="evidence" value="ECO:0007669"/>
    <property type="project" value="UniProtKB-SubCell"/>
</dbReference>
<dbReference type="PROSITE" id="PS50056">
    <property type="entry name" value="TYR_PHOSPHATASE_2"/>
    <property type="match status" value="1"/>
</dbReference>
<dbReference type="InterPro" id="IPR020422">
    <property type="entry name" value="TYR_PHOSPHATASE_DUAL_dom"/>
</dbReference>
<comment type="catalytic activity">
    <reaction evidence="10 13">
        <text>O-phospho-L-threonyl-[protein] + H2O = L-threonyl-[protein] + phosphate</text>
        <dbReference type="Rhea" id="RHEA:47004"/>
        <dbReference type="Rhea" id="RHEA-COMP:11060"/>
        <dbReference type="Rhea" id="RHEA-COMP:11605"/>
        <dbReference type="ChEBI" id="CHEBI:15377"/>
        <dbReference type="ChEBI" id="CHEBI:30013"/>
        <dbReference type="ChEBI" id="CHEBI:43474"/>
        <dbReference type="ChEBI" id="CHEBI:61977"/>
        <dbReference type="EC" id="3.1.3.16"/>
    </reaction>
</comment>
<comment type="subcellular location">
    <subcellularLocation>
        <location evidence="2">Cytoplasm</location>
    </subcellularLocation>
    <subcellularLocation>
        <location evidence="1">Nucleus</location>
    </subcellularLocation>
</comment>
<proteinExistence type="inferred from homology"/>
<comment type="similarity">
    <text evidence="3 13">Belongs to the protein-tyrosine phosphatase family. Non-receptor class dual specificity subfamily.</text>
</comment>
<name>A0A9D3NMP6_9TELE</name>
<dbReference type="AlphaFoldDB" id="A0A9D3NMP6"/>
<dbReference type="EC" id="3.1.3.48" evidence="13"/>
<dbReference type="OrthoDB" id="10252009at2759"/>
<feature type="domain" description="Tyrosine-protein phosphatase" evidence="14">
    <location>
        <begin position="42"/>
        <end position="191"/>
    </location>
</feature>
<keyword evidence="6 13" id="KW-0904">Protein phosphatase</keyword>
<evidence type="ECO:0000259" key="15">
    <source>
        <dbReference type="PROSITE" id="PS50056"/>
    </source>
</evidence>
<dbReference type="GO" id="GO:0033549">
    <property type="term" value="F:MAP kinase phosphatase activity"/>
    <property type="evidence" value="ECO:0007669"/>
    <property type="project" value="TreeGrafter"/>
</dbReference>
<dbReference type="GO" id="GO:0004722">
    <property type="term" value="F:protein serine/threonine phosphatase activity"/>
    <property type="evidence" value="ECO:0007669"/>
    <property type="project" value="UniProtKB-EC"/>
</dbReference>
<feature type="active site" description="Phosphocysteine intermediate" evidence="12">
    <location>
        <position position="136"/>
    </location>
</feature>
<dbReference type="PROSITE" id="PS50054">
    <property type="entry name" value="TYR_PHOSPHATASE_DUAL"/>
    <property type="match status" value="1"/>
</dbReference>
<comment type="catalytic activity">
    <reaction evidence="9 13">
        <text>O-phospho-L-seryl-[protein] + H2O = L-seryl-[protein] + phosphate</text>
        <dbReference type="Rhea" id="RHEA:20629"/>
        <dbReference type="Rhea" id="RHEA-COMP:9863"/>
        <dbReference type="Rhea" id="RHEA-COMP:11604"/>
        <dbReference type="ChEBI" id="CHEBI:15377"/>
        <dbReference type="ChEBI" id="CHEBI:29999"/>
        <dbReference type="ChEBI" id="CHEBI:43474"/>
        <dbReference type="ChEBI" id="CHEBI:83421"/>
        <dbReference type="EC" id="3.1.3.16"/>
    </reaction>
</comment>
<organism evidence="16 17">
    <name type="scientific">Hemibagrus wyckioides</name>
    <dbReference type="NCBI Taxonomy" id="337641"/>
    <lineage>
        <taxon>Eukaryota</taxon>
        <taxon>Metazoa</taxon>
        <taxon>Chordata</taxon>
        <taxon>Craniata</taxon>
        <taxon>Vertebrata</taxon>
        <taxon>Euteleostomi</taxon>
        <taxon>Actinopterygii</taxon>
        <taxon>Neopterygii</taxon>
        <taxon>Teleostei</taxon>
        <taxon>Ostariophysi</taxon>
        <taxon>Siluriformes</taxon>
        <taxon>Bagridae</taxon>
        <taxon>Hemibagrus</taxon>
    </lineage>
</organism>
<evidence type="ECO:0000256" key="2">
    <source>
        <dbReference type="ARBA" id="ARBA00004496"/>
    </source>
</evidence>
<dbReference type="EC" id="3.1.3.16" evidence="13"/>
<comment type="function">
    <text evidence="8">Dual specificity phosphatase able to dephosphorylate phosphotyrosine, phosphoserine and phosphothreonine residues within the same substrate, with a preference for phosphotyrosine as a substrate. Involved in the modulation of AMPK and MAPK1/2 signaling pathways.</text>
</comment>
<keyword evidence="17" id="KW-1185">Reference proteome</keyword>
<dbReference type="GO" id="GO:0008138">
    <property type="term" value="F:protein tyrosine/serine/threonine phosphatase activity"/>
    <property type="evidence" value="ECO:0007669"/>
    <property type="project" value="UniProtKB-UniRule"/>
</dbReference>
<dbReference type="InterPro" id="IPR016130">
    <property type="entry name" value="Tyr_Pase_AS"/>
</dbReference>
<evidence type="ECO:0000256" key="8">
    <source>
        <dbReference type="ARBA" id="ARBA00045755"/>
    </source>
</evidence>
<dbReference type="PRINTS" id="PR01909">
    <property type="entry name" value="ADSPHPHTASEA"/>
</dbReference>
<keyword evidence="7" id="KW-0539">Nucleus</keyword>
<dbReference type="FunFam" id="3.90.190.10:FF:000037">
    <property type="entry name" value="dual specificity protein phosphatase 26"/>
    <property type="match status" value="1"/>
</dbReference>
<evidence type="ECO:0000256" key="12">
    <source>
        <dbReference type="PIRSR" id="PIRSR620405-1"/>
    </source>
</evidence>
<dbReference type="Gene3D" id="3.90.190.10">
    <property type="entry name" value="Protein tyrosine phosphatase superfamily"/>
    <property type="match status" value="1"/>
</dbReference>
<dbReference type="PRINTS" id="PR01908">
    <property type="entry name" value="ADSPHPHTASE"/>
</dbReference>